<gene>
    <name evidence="2" type="ORF">BWGOE8_58710</name>
</gene>
<dbReference type="Pfam" id="PF00462">
    <property type="entry name" value="Glutaredoxin"/>
    <property type="match status" value="1"/>
</dbReference>
<dbReference type="InterPro" id="IPR036249">
    <property type="entry name" value="Thioredoxin-like_sf"/>
</dbReference>
<reference evidence="2 3" key="1">
    <citation type="submission" date="2016-05" db="EMBL/GenBank/DDBJ databases">
        <title>Bacillus thuringiensis and Bacillus weihenstephanensis as novel biocontrol agents of wilt causing Verticillium species.</title>
        <authorList>
            <person name="Hollensteiner J."/>
            <person name="Wemheuer F."/>
            <person name="Harting R."/>
            <person name="Kolarzyk A."/>
            <person name="Diaz-Valerio S."/>
            <person name="Poehlein A."/>
            <person name="Brzuszkiewicz E."/>
            <person name="Nesemann K."/>
            <person name="Braus-Stromeyer S."/>
            <person name="Braus G."/>
            <person name="Daniel R."/>
            <person name="Liesegang H."/>
        </authorList>
    </citation>
    <scope>NUCLEOTIDE SEQUENCE [LARGE SCALE GENOMIC DNA]</scope>
    <source>
        <strain evidence="2 3">GOE8</strain>
    </source>
</reference>
<feature type="domain" description="Glutaredoxin" evidence="1">
    <location>
        <begin position="6"/>
        <end position="55"/>
    </location>
</feature>
<dbReference type="AlphaFoldDB" id="A0A1E8AY47"/>
<dbReference type="Proteomes" id="UP000175706">
    <property type="component" value="Unassembled WGS sequence"/>
</dbReference>
<organism evidence="2 3">
    <name type="scientific">Bacillus mycoides</name>
    <dbReference type="NCBI Taxonomy" id="1405"/>
    <lineage>
        <taxon>Bacteria</taxon>
        <taxon>Bacillati</taxon>
        <taxon>Bacillota</taxon>
        <taxon>Bacilli</taxon>
        <taxon>Bacillales</taxon>
        <taxon>Bacillaceae</taxon>
        <taxon>Bacillus</taxon>
        <taxon>Bacillus cereus group</taxon>
    </lineage>
</organism>
<dbReference type="RefSeq" id="WP_070145979.1">
    <property type="nucleotide sequence ID" value="NZ_LXLT01000117.1"/>
</dbReference>
<dbReference type="CDD" id="cd02976">
    <property type="entry name" value="NrdH"/>
    <property type="match status" value="1"/>
</dbReference>
<dbReference type="EMBL" id="LXLT01000117">
    <property type="protein sequence ID" value="OFD69948.1"/>
    <property type="molecule type" value="Genomic_DNA"/>
</dbReference>
<proteinExistence type="predicted"/>
<evidence type="ECO:0000313" key="2">
    <source>
        <dbReference type="EMBL" id="OFD69948.1"/>
    </source>
</evidence>
<name>A0A1E8AY47_BACMY</name>
<dbReference type="Gene3D" id="3.40.30.10">
    <property type="entry name" value="Glutaredoxin"/>
    <property type="match status" value="1"/>
</dbReference>
<dbReference type="InterPro" id="IPR002109">
    <property type="entry name" value="Glutaredoxin"/>
</dbReference>
<dbReference type="SUPFAM" id="SSF52833">
    <property type="entry name" value="Thioredoxin-like"/>
    <property type="match status" value="1"/>
</dbReference>
<comment type="caution">
    <text evidence="2">The sequence shown here is derived from an EMBL/GenBank/DDBJ whole genome shotgun (WGS) entry which is preliminary data.</text>
</comment>
<evidence type="ECO:0000313" key="3">
    <source>
        <dbReference type="Proteomes" id="UP000175706"/>
    </source>
</evidence>
<dbReference type="PROSITE" id="PS51354">
    <property type="entry name" value="GLUTAREDOXIN_2"/>
    <property type="match status" value="1"/>
</dbReference>
<evidence type="ECO:0000259" key="1">
    <source>
        <dbReference type="Pfam" id="PF00462"/>
    </source>
</evidence>
<protein>
    <recommendedName>
        <fullName evidence="1">Glutaredoxin domain-containing protein</fullName>
    </recommendedName>
</protein>
<sequence length="82" mass="9420">MPYSMTVYTMSHCAPCNEFKNFLDKNNINYLVKEITGDKEASKEFNDKGFMYTPTSIIEIDGKTHTIVGGNREEVEQLLHIK</sequence>
<accession>A0A1E8AY47</accession>